<evidence type="ECO:0000313" key="2">
    <source>
        <dbReference type="EMBL" id="KAL2631111.1"/>
    </source>
</evidence>
<keyword evidence="1" id="KW-0732">Signal</keyword>
<proteinExistence type="predicted"/>
<keyword evidence="3" id="KW-1185">Reference proteome</keyword>
<reference evidence="2 3" key="1">
    <citation type="submission" date="2024-09" db="EMBL/GenBank/DDBJ databases">
        <title>Chromosome-scale assembly of Riccia fluitans.</title>
        <authorList>
            <person name="Paukszto L."/>
            <person name="Sawicki J."/>
            <person name="Karawczyk K."/>
            <person name="Piernik-Szablinska J."/>
            <person name="Szczecinska M."/>
            <person name="Mazdziarz M."/>
        </authorList>
    </citation>
    <scope>NUCLEOTIDE SEQUENCE [LARGE SCALE GENOMIC DNA]</scope>
    <source>
        <strain evidence="2">Rf_01</strain>
        <tissue evidence="2">Aerial parts of the thallus</tissue>
    </source>
</reference>
<feature type="chain" id="PRO_5044824904" description="VCBS repeat-containing protein" evidence="1">
    <location>
        <begin position="30"/>
        <end position="460"/>
    </location>
</feature>
<dbReference type="InterPro" id="IPR028994">
    <property type="entry name" value="Integrin_alpha_N"/>
</dbReference>
<dbReference type="EMBL" id="JBHFFA010000004">
    <property type="protein sequence ID" value="KAL2631111.1"/>
    <property type="molecule type" value="Genomic_DNA"/>
</dbReference>
<name>A0ABD1YJZ5_9MARC</name>
<evidence type="ECO:0000313" key="3">
    <source>
        <dbReference type="Proteomes" id="UP001605036"/>
    </source>
</evidence>
<dbReference type="Proteomes" id="UP001605036">
    <property type="component" value="Unassembled WGS sequence"/>
</dbReference>
<organism evidence="2 3">
    <name type="scientific">Riccia fluitans</name>
    <dbReference type="NCBI Taxonomy" id="41844"/>
    <lineage>
        <taxon>Eukaryota</taxon>
        <taxon>Viridiplantae</taxon>
        <taxon>Streptophyta</taxon>
        <taxon>Embryophyta</taxon>
        <taxon>Marchantiophyta</taxon>
        <taxon>Marchantiopsida</taxon>
        <taxon>Marchantiidae</taxon>
        <taxon>Marchantiales</taxon>
        <taxon>Ricciaceae</taxon>
        <taxon>Riccia</taxon>
    </lineage>
</organism>
<dbReference type="PANTHER" id="PTHR35836:SF1">
    <property type="entry name" value="VCBS REPEAT-CONTAINING PROTEIN"/>
    <property type="match status" value="1"/>
</dbReference>
<dbReference type="SUPFAM" id="SSF69318">
    <property type="entry name" value="Integrin alpha N-terminal domain"/>
    <property type="match status" value="1"/>
</dbReference>
<protein>
    <recommendedName>
        <fullName evidence="4">VCBS repeat-containing protein</fullName>
    </recommendedName>
</protein>
<gene>
    <name evidence="2" type="ORF">R1flu_015797</name>
</gene>
<dbReference type="PANTHER" id="PTHR35836">
    <property type="entry name" value="VCBS REPEAT-CONTAINING PROTEIN"/>
    <property type="match status" value="1"/>
</dbReference>
<feature type="signal peptide" evidence="1">
    <location>
        <begin position="1"/>
        <end position="29"/>
    </location>
</feature>
<dbReference type="AlphaFoldDB" id="A0ABD1YJZ5"/>
<evidence type="ECO:0008006" key="4">
    <source>
        <dbReference type="Google" id="ProtNLM"/>
    </source>
</evidence>
<accession>A0ABD1YJZ5</accession>
<sequence length="460" mass="51556">MYMLQRIKMKSFYVLAIFSLLFLIPRSAAVGGNKLEVGIAKLRSLATFNIDRPAFITSFPNADKHDLVISSFGVEINPFNPNPDKVRYIPDVGAAISSANFAFREIKDSVLWPNEVSLLNGEDVLVPGGFLIPWKNPGHISTMKLKDFRENYDKAKWKQLVKDTGNAYFHRVQPVNVYGNSFRNSSGVRMVSCRGRKPIFSFFQKAGGEMVFLEPKEGGDGFDVQVIKEGCDTFFRVVDLNKDGIPEFIIPQFYTEYLVLMWTEEETGDYTKPEFIRTRFIDTQIGKAFDVQLVDLDLDGQLEILATNHQNKVEKPRPELVSYKMDLPKGSVGTVSDFMNGIVFDKVLLSEDFELMDSSSNAGSPAAVTAVKPGPYNSAEFPAIVVSGDGSFKAYLLTRNSDGEYTQEIFHDCEGTVGAIHVKDVDGDGWKEVFVPCYDTNYVAVYTFRPSELNEKELAI</sequence>
<evidence type="ECO:0000256" key="1">
    <source>
        <dbReference type="SAM" id="SignalP"/>
    </source>
</evidence>
<comment type="caution">
    <text evidence="2">The sequence shown here is derived from an EMBL/GenBank/DDBJ whole genome shotgun (WGS) entry which is preliminary data.</text>
</comment>